<evidence type="ECO:0000256" key="1">
    <source>
        <dbReference type="SAM" id="SignalP"/>
    </source>
</evidence>
<evidence type="ECO:0008006" key="3">
    <source>
        <dbReference type="Google" id="ProtNLM"/>
    </source>
</evidence>
<feature type="signal peptide" evidence="1">
    <location>
        <begin position="1"/>
        <end position="20"/>
    </location>
</feature>
<sequence>MAPAASLLLGLCLSLPAATGLELRGDNPMKLAKEAVDSFDPFAIASATTMVRLGKTSNAAQEKVWSGDRAKALDFAGLSDGNFKAGAVLSSGVGKKKLHTEGVVGYAGAEAKGVPPTGWRVGWAEAVPEKWQATAAQHTADGGVDYARAEGAFSGGHVAASELGKMQAQGP</sequence>
<gene>
    <name evidence="2" type="ORF">ACAT0790_LOCUS68707</name>
</gene>
<reference evidence="2" key="1">
    <citation type="submission" date="2021-01" db="EMBL/GenBank/DDBJ databases">
        <authorList>
            <person name="Corre E."/>
            <person name="Pelletier E."/>
            <person name="Niang G."/>
            <person name="Scheremetjew M."/>
            <person name="Finn R."/>
            <person name="Kale V."/>
            <person name="Holt S."/>
            <person name="Cochrane G."/>
            <person name="Meng A."/>
            <person name="Brown T."/>
            <person name="Cohen L."/>
        </authorList>
    </citation>
    <scope>NUCLEOTIDE SEQUENCE</scope>
    <source>
        <strain evidence="2">OF101</strain>
    </source>
</reference>
<protein>
    <recommendedName>
        <fullName evidence="3">Subtilisin</fullName>
    </recommendedName>
</protein>
<accession>A0A7S1WX16</accession>
<name>A0A7S1WX16_ALECA</name>
<organism evidence="2">
    <name type="scientific">Alexandrium catenella</name>
    <name type="common">Red tide dinoflagellate</name>
    <name type="synonym">Gonyaulax catenella</name>
    <dbReference type="NCBI Taxonomy" id="2925"/>
    <lineage>
        <taxon>Eukaryota</taxon>
        <taxon>Sar</taxon>
        <taxon>Alveolata</taxon>
        <taxon>Dinophyceae</taxon>
        <taxon>Gonyaulacales</taxon>
        <taxon>Pyrocystaceae</taxon>
        <taxon>Alexandrium</taxon>
    </lineage>
</organism>
<feature type="chain" id="PRO_5031311407" description="Subtilisin" evidence="1">
    <location>
        <begin position="21"/>
        <end position="171"/>
    </location>
</feature>
<proteinExistence type="predicted"/>
<dbReference type="EMBL" id="HBGE01115134">
    <property type="protein sequence ID" value="CAD9191932.1"/>
    <property type="molecule type" value="Transcribed_RNA"/>
</dbReference>
<keyword evidence="1" id="KW-0732">Signal</keyword>
<evidence type="ECO:0000313" key="2">
    <source>
        <dbReference type="EMBL" id="CAD9191932.1"/>
    </source>
</evidence>
<dbReference type="AlphaFoldDB" id="A0A7S1WX16"/>